<evidence type="ECO:0000313" key="2">
    <source>
        <dbReference type="Proteomes" id="UP001223390"/>
    </source>
</evidence>
<accession>A0ABT7GUC5</accession>
<evidence type="ECO:0008006" key="3">
    <source>
        <dbReference type="Google" id="ProtNLM"/>
    </source>
</evidence>
<dbReference type="EMBL" id="JASITI010000017">
    <property type="protein sequence ID" value="MDK9497225.1"/>
    <property type="molecule type" value="Genomic_DNA"/>
</dbReference>
<gene>
    <name evidence="1" type="ORF">QEZ40_001881</name>
</gene>
<keyword evidence="2" id="KW-1185">Reference proteome</keyword>
<name>A0ABT7GUC5_9ACTN</name>
<dbReference type="Proteomes" id="UP001223390">
    <property type="component" value="Unassembled WGS sequence"/>
</dbReference>
<comment type="caution">
    <text evidence="1">The sequence shown here is derived from an EMBL/GenBank/DDBJ whole genome shotgun (WGS) entry which is preliminary data.</text>
</comment>
<dbReference type="RefSeq" id="WP_285343086.1">
    <property type="nucleotide sequence ID" value="NZ_JASITI010000017.1"/>
</dbReference>
<proteinExistence type="predicted"/>
<organism evidence="1 2">
    <name type="scientific">Streptomyces katrae</name>
    <dbReference type="NCBI Taxonomy" id="68223"/>
    <lineage>
        <taxon>Bacteria</taxon>
        <taxon>Bacillati</taxon>
        <taxon>Actinomycetota</taxon>
        <taxon>Actinomycetes</taxon>
        <taxon>Kitasatosporales</taxon>
        <taxon>Streptomycetaceae</taxon>
        <taxon>Streptomyces</taxon>
    </lineage>
</organism>
<evidence type="ECO:0000313" key="1">
    <source>
        <dbReference type="EMBL" id="MDK9497225.1"/>
    </source>
</evidence>
<dbReference type="InterPro" id="IPR016024">
    <property type="entry name" value="ARM-type_fold"/>
</dbReference>
<protein>
    <recommendedName>
        <fullName evidence="3">HEAT repeat-containing protein</fullName>
    </recommendedName>
</protein>
<dbReference type="SUPFAM" id="SSF48371">
    <property type="entry name" value="ARM repeat"/>
    <property type="match status" value="1"/>
</dbReference>
<sequence>MGERGAGPVAWDVLEGVPAGTEEIPGLLHGLVTVGQRRSSWRRLEAKLGWQCDTPLFAQAAAHLFVLLPRLDRRRLAQVLDFLARRGHHACLSPVGVHRRTYEVFTGAWPHVLPLVAHEAAGVRTGAAWVLRSIRCSQTAVLDALRQRAAVEDDPTALVSQLLAVGELSGDREWLLPWLDHGHPLVGLAAARGVLASPGTGTGTGGDTGTAEGAAGRAVARGLAAAGGQRLPDVPWWPLGFEAVQRFAELSAPHPDASAALFEAAAGHRSADLRRAAVVAAGARLRYWRDPAPELWAAVAAGLDDEPDVASASVEALAEGGAAAAPCADPLVRHVERAGDAAHAVATGQALRALVGMGDDRAADWYAARLGSHWLDVAPLPARWAPRLLPVFRRRLADPGRESQAVPRILRTLAEWGPAAAPAVPELVGLLATRGARAAAEALGAIGPAAAPRRAGGPLAALVTAGPGPGRHAWHGGAQTAAWAYWRVTGDPEPALRVCGAAVRAGLGQPVLRYLADLGPLAAPHADAVRPLLTCPGEWSRTGAAEAWWRITGDATPAVSALLPELAPLARHSVTPLVLRTVRVLGAIGGPAAAALPVLHEVASSPRRYGGIPMDEELLGAVREALTAIEGT</sequence>
<reference evidence="1 2" key="1">
    <citation type="submission" date="2023-05" db="EMBL/GenBank/DDBJ databases">
        <title>Sequencing and Assembly of Streptomyces sp. NP73.</title>
        <authorList>
            <person name="Konwar A.N."/>
            <person name="Saikia K."/>
            <person name="Thakur D."/>
        </authorList>
    </citation>
    <scope>NUCLEOTIDE SEQUENCE [LARGE SCALE GENOMIC DNA]</scope>
    <source>
        <strain evidence="1 2">NP73</strain>
    </source>
</reference>